<evidence type="ECO:0000313" key="2">
    <source>
        <dbReference type="EMBL" id="CAG9581140.1"/>
    </source>
</evidence>
<accession>A0A8J2R275</accession>
<comment type="caution">
    <text evidence="2">The sequence shown here is derived from an EMBL/GenBank/DDBJ whole genome shotgun (WGS) entry which is preliminary data.</text>
</comment>
<protein>
    <submittedName>
        <fullName evidence="2">(African queen) hypothetical protein</fullName>
    </submittedName>
</protein>
<feature type="signal peptide" evidence="1">
    <location>
        <begin position="1"/>
        <end position="18"/>
    </location>
</feature>
<organism evidence="2 3">
    <name type="scientific">Danaus chrysippus</name>
    <name type="common">African queen</name>
    <dbReference type="NCBI Taxonomy" id="151541"/>
    <lineage>
        <taxon>Eukaryota</taxon>
        <taxon>Metazoa</taxon>
        <taxon>Ecdysozoa</taxon>
        <taxon>Arthropoda</taxon>
        <taxon>Hexapoda</taxon>
        <taxon>Insecta</taxon>
        <taxon>Pterygota</taxon>
        <taxon>Neoptera</taxon>
        <taxon>Endopterygota</taxon>
        <taxon>Lepidoptera</taxon>
        <taxon>Glossata</taxon>
        <taxon>Ditrysia</taxon>
        <taxon>Papilionoidea</taxon>
        <taxon>Nymphalidae</taxon>
        <taxon>Danainae</taxon>
        <taxon>Danaini</taxon>
        <taxon>Danaina</taxon>
        <taxon>Danaus</taxon>
        <taxon>Anosia</taxon>
    </lineage>
</organism>
<dbReference type="EMBL" id="CAKASE010000080">
    <property type="protein sequence ID" value="CAG9581140.1"/>
    <property type="molecule type" value="Genomic_DNA"/>
</dbReference>
<keyword evidence="1" id="KW-0732">Signal</keyword>
<sequence>MRLTGLFNISILCVIVFGYQNNEEKVLLIAPVLAANKNPRARVIETAKDFPIVRLLSIDNSTKVFDTHKGFAEPIYVEQYDDNYYVPISTSARQRYYSGLGTYPAQSSDQTVIVVPNGGKDN</sequence>
<proteinExistence type="predicted"/>
<evidence type="ECO:0000256" key="1">
    <source>
        <dbReference type="SAM" id="SignalP"/>
    </source>
</evidence>
<dbReference type="OrthoDB" id="7441288at2759"/>
<dbReference type="AlphaFoldDB" id="A0A8J2R275"/>
<reference evidence="2" key="1">
    <citation type="submission" date="2021-09" db="EMBL/GenBank/DDBJ databases">
        <authorList>
            <person name="Martin H S."/>
        </authorList>
    </citation>
    <scope>NUCLEOTIDE SEQUENCE</scope>
</reference>
<gene>
    <name evidence="2" type="ORF">DCHRY22_LOCUS13806</name>
</gene>
<evidence type="ECO:0000313" key="3">
    <source>
        <dbReference type="Proteomes" id="UP000789524"/>
    </source>
</evidence>
<keyword evidence="3" id="KW-1185">Reference proteome</keyword>
<name>A0A8J2R275_9NEOP</name>
<feature type="chain" id="PRO_5035281070" evidence="1">
    <location>
        <begin position="19"/>
        <end position="122"/>
    </location>
</feature>
<dbReference type="Proteomes" id="UP000789524">
    <property type="component" value="Unassembled WGS sequence"/>
</dbReference>